<dbReference type="PANTHER" id="PTHR37807">
    <property type="entry name" value="OS07G0160300 PROTEIN"/>
    <property type="match status" value="1"/>
</dbReference>
<dbReference type="OrthoDB" id="342190at2759"/>
<dbReference type="Pfam" id="PF03107">
    <property type="entry name" value="C1_2"/>
    <property type="match status" value="2"/>
</dbReference>
<organism evidence="3 4">
    <name type="scientific">Actinidia chinensis var. chinensis</name>
    <name type="common">Chinese soft-hair kiwi</name>
    <dbReference type="NCBI Taxonomy" id="1590841"/>
    <lineage>
        <taxon>Eukaryota</taxon>
        <taxon>Viridiplantae</taxon>
        <taxon>Streptophyta</taxon>
        <taxon>Embryophyta</taxon>
        <taxon>Tracheophyta</taxon>
        <taxon>Spermatophyta</taxon>
        <taxon>Magnoliopsida</taxon>
        <taxon>eudicotyledons</taxon>
        <taxon>Gunneridae</taxon>
        <taxon>Pentapetalae</taxon>
        <taxon>asterids</taxon>
        <taxon>Ericales</taxon>
        <taxon>Actinidiaceae</taxon>
        <taxon>Actinidia</taxon>
    </lineage>
</organism>
<dbReference type="Gramene" id="PSS00057">
    <property type="protein sequence ID" value="PSS00057"/>
    <property type="gene ID" value="CEY00_Acc24024"/>
</dbReference>
<evidence type="ECO:0000259" key="2">
    <source>
        <dbReference type="Pfam" id="PF03107"/>
    </source>
</evidence>
<dbReference type="Pfam" id="PF13671">
    <property type="entry name" value="AAA_33"/>
    <property type="match status" value="1"/>
</dbReference>
<evidence type="ECO:0000313" key="4">
    <source>
        <dbReference type="Proteomes" id="UP000241394"/>
    </source>
</evidence>
<keyword evidence="4" id="KW-1185">Reference proteome</keyword>
<dbReference type="PANTHER" id="PTHR37807:SF3">
    <property type="entry name" value="OS07G0160300 PROTEIN"/>
    <property type="match status" value="1"/>
</dbReference>
<sequence length="458" mass="52396">MERRMLMRPKIIAMKGHPCTGKSTLARSVAEDLKCPLFAHDDVRDSIAFLQESLETKCLDEQSHEAICQIALTHLRLRMDVIIDSSLCRQTYLDQLLQISASAGASLVIVECKPEDKYEWKLWLELRGANAGNTKTSSGEPCWYKPSNWEDLETGDYETGDVSKITVDTTRYVKVGDLVFAIQRLSNSPGIHCIDYHDWVDKLAKGLIEDWGVAERKDGPKKLEIIQGQEGGRPHLVHCHILRFSEGKDDDNYEKNCRGCLEPIISGRRYKCDNCEATLHQSCVELPNKKETRPQDYPPFLQELIPHKYSFSVMAKCDYCEFYDTECHECLYEAYLRSAEVPSVLQHPCHDHPLHAWMVPISYESKFLCQACGDPGKNVGYCCYVCDFHCHLACGLLPHTSKQKHHRHPLTISVLPQDRNCDEFYCDACETNRNQKHWIYSCAECGGFGCHLRCMTFK</sequence>
<dbReference type="Proteomes" id="UP000241394">
    <property type="component" value="Chromosome LG21"/>
</dbReference>
<feature type="domain" description="DC1" evidence="2">
    <location>
        <begin position="238"/>
        <end position="284"/>
    </location>
</feature>
<gene>
    <name evidence="3" type="ORF">CEY00_Acc24024</name>
</gene>
<dbReference type="EMBL" id="NKQK01000021">
    <property type="protein sequence ID" value="PSS00057.1"/>
    <property type="molecule type" value="Genomic_DNA"/>
</dbReference>
<dbReference type="InterPro" id="IPR046349">
    <property type="entry name" value="C1-like_sf"/>
</dbReference>
<dbReference type="Gene3D" id="3.40.50.300">
    <property type="entry name" value="P-loop containing nucleotide triphosphate hydrolases"/>
    <property type="match status" value="1"/>
</dbReference>
<protein>
    <submittedName>
        <fullName evidence="3">General transcription factor IIH subunit like</fullName>
    </submittedName>
</protein>
<dbReference type="SUPFAM" id="SSF57889">
    <property type="entry name" value="Cysteine-rich domain"/>
    <property type="match status" value="3"/>
</dbReference>
<dbReference type="InterPro" id="IPR004146">
    <property type="entry name" value="DC1"/>
</dbReference>
<name>A0A2R6Q0X6_ACTCC</name>
<comment type="caution">
    <text evidence="3">The sequence shown here is derived from an EMBL/GenBank/DDBJ whole genome shotgun (WGS) entry which is preliminary data.</text>
</comment>
<dbReference type="InParanoid" id="A0A2R6Q0X6"/>
<dbReference type="STRING" id="1590841.A0A2R6Q0X6"/>
<accession>A0A2R6Q0X6</accession>
<reference evidence="4" key="2">
    <citation type="journal article" date="2018" name="BMC Genomics">
        <title>A manually annotated Actinidia chinensis var. chinensis (kiwifruit) genome highlights the challenges associated with draft genomes and gene prediction in plants.</title>
        <authorList>
            <person name="Pilkington S.M."/>
            <person name="Crowhurst R."/>
            <person name="Hilario E."/>
            <person name="Nardozza S."/>
            <person name="Fraser L."/>
            <person name="Peng Y."/>
            <person name="Gunaseelan K."/>
            <person name="Simpson R."/>
            <person name="Tahir J."/>
            <person name="Deroles S.C."/>
            <person name="Templeton K."/>
            <person name="Luo Z."/>
            <person name="Davy M."/>
            <person name="Cheng C."/>
            <person name="McNeilage M."/>
            <person name="Scaglione D."/>
            <person name="Liu Y."/>
            <person name="Zhang Q."/>
            <person name="Datson P."/>
            <person name="De Silva N."/>
            <person name="Gardiner S.E."/>
            <person name="Bassett H."/>
            <person name="Chagne D."/>
            <person name="McCallum J."/>
            <person name="Dzierzon H."/>
            <person name="Deng C."/>
            <person name="Wang Y.Y."/>
            <person name="Barron L."/>
            <person name="Manako K."/>
            <person name="Bowen J."/>
            <person name="Foster T.M."/>
            <person name="Erridge Z.A."/>
            <person name="Tiffin H."/>
            <person name="Waite C.N."/>
            <person name="Davies K.M."/>
            <person name="Grierson E.P."/>
            <person name="Laing W.A."/>
            <person name="Kirk R."/>
            <person name="Chen X."/>
            <person name="Wood M."/>
            <person name="Montefiori M."/>
            <person name="Brummell D.A."/>
            <person name="Schwinn K.E."/>
            <person name="Catanach A."/>
            <person name="Fullerton C."/>
            <person name="Li D."/>
            <person name="Meiyalaghan S."/>
            <person name="Nieuwenhuizen N."/>
            <person name="Read N."/>
            <person name="Prakash R."/>
            <person name="Hunter D."/>
            <person name="Zhang H."/>
            <person name="McKenzie M."/>
            <person name="Knabel M."/>
            <person name="Harris A."/>
            <person name="Allan A.C."/>
            <person name="Gleave A."/>
            <person name="Chen A."/>
            <person name="Janssen B.J."/>
            <person name="Plunkett B."/>
            <person name="Ampomah-Dwamena C."/>
            <person name="Voogd C."/>
            <person name="Leif D."/>
            <person name="Lafferty D."/>
            <person name="Souleyre E.J.F."/>
            <person name="Varkonyi-Gasic E."/>
            <person name="Gambi F."/>
            <person name="Hanley J."/>
            <person name="Yao J.L."/>
            <person name="Cheung J."/>
            <person name="David K.M."/>
            <person name="Warren B."/>
            <person name="Marsh K."/>
            <person name="Snowden K.C."/>
            <person name="Lin-Wang K."/>
            <person name="Brian L."/>
            <person name="Martinez-Sanchez M."/>
            <person name="Wang M."/>
            <person name="Ileperuma N."/>
            <person name="Macnee N."/>
            <person name="Campin R."/>
            <person name="McAtee P."/>
            <person name="Drummond R.S.M."/>
            <person name="Espley R.V."/>
            <person name="Ireland H.S."/>
            <person name="Wu R."/>
            <person name="Atkinson R.G."/>
            <person name="Karunairetnam S."/>
            <person name="Bulley S."/>
            <person name="Chunkath S."/>
            <person name="Hanley Z."/>
            <person name="Storey R."/>
            <person name="Thrimawithana A.H."/>
            <person name="Thomson S."/>
            <person name="David C."/>
            <person name="Testolin R."/>
            <person name="Huang H."/>
            <person name="Hellens R.P."/>
            <person name="Schaffer R.J."/>
        </authorList>
    </citation>
    <scope>NUCLEOTIDE SEQUENCE [LARGE SCALE GENOMIC DNA]</scope>
    <source>
        <strain evidence="4">cv. Red5</strain>
    </source>
</reference>
<reference evidence="3 4" key="1">
    <citation type="submission" date="2017-07" db="EMBL/GenBank/DDBJ databases">
        <title>An improved, manually edited Actinidia chinensis var. chinensis (kiwifruit) genome highlights the challenges associated with draft genomes and gene prediction in plants.</title>
        <authorList>
            <person name="Pilkington S."/>
            <person name="Crowhurst R."/>
            <person name="Hilario E."/>
            <person name="Nardozza S."/>
            <person name="Fraser L."/>
            <person name="Peng Y."/>
            <person name="Gunaseelan K."/>
            <person name="Simpson R."/>
            <person name="Tahir J."/>
            <person name="Deroles S."/>
            <person name="Templeton K."/>
            <person name="Luo Z."/>
            <person name="Davy M."/>
            <person name="Cheng C."/>
            <person name="Mcneilage M."/>
            <person name="Scaglione D."/>
            <person name="Liu Y."/>
            <person name="Zhang Q."/>
            <person name="Datson P."/>
            <person name="De Silva N."/>
            <person name="Gardiner S."/>
            <person name="Bassett H."/>
            <person name="Chagne D."/>
            <person name="Mccallum J."/>
            <person name="Dzierzon H."/>
            <person name="Deng C."/>
            <person name="Wang Y.-Y."/>
            <person name="Barron N."/>
            <person name="Manako K."/>
            <person name="Bowen J."/>
            <person name="Foster T."/>
            <person name="Erridge Z."/>
            <person name="Tiffin H."/>
            <person name="Waite C."/>
            <person name="Davies K."/>
            <person name="Grierson E."/>
            <person name="Laing W."/>
            <person name="Kirk R."/>
            <person name="Chen X."/>
            <person name="Wood M."/>
            <person name="Montefiori M."/>
            <person name="Brummell D."/>
            <person name="Schwinn K."/>
            <person name="Catanach A."/>
            <person name="Fullerton C."/>
            <person name="Li D."/>
            <person name="Meiyalaghan S."/>
            <person name="Nieuwenhuizen N."/>
            <person name="Read N."/>
            <person name="Prakash R."/>
            <person name="Hunter D."/>
            <person name="Zhang H."/>
            <person name="Mckenzie M."/>
            <person name="Knabel M."/>
            <person name="Harris A."/>
            <person name="Allan A."/>
            <person name="Chen A."/>
            <person name="Janssen B."/>
            <person name="Plunkett B."/>
            <person name="Dwamena C."/>
            <person name="Voogd C."/>
            <person name="Leif D."/>
            <person name="Lafferty D."/>
            <person name="Souleyre E."/>
            <person name="Varkonyi-Gasic E."/>
            <person name="Gambi F."/>
            <person name="Hanley J."/>
            <person name="Yao J.-L."/>
            <person name="Cheung J."/>
            <person name="David K."/>
            <person name="Warren B."/>
            <person name="Marsh K."/>
            <person name="Snowden K."/>
            <person name="Lin-Wang K."/>
            <person name="Brian L."/>
            <person name="Martinez-Sanchez M."/>
            <person name="Wang M."/>
            <person name="Ileperuma N."/>
            <person name="Macnee N."/>
            <person name="Campin R."/>
            <person name="Mcatee P."/>
            <person name="Drummond R."/>
            <person name="Espley R."/>
            <person name="Ireland H."/>
            <person name="Wu R."/>
            <person name="Atkinson R."/>
            <person name="Karunairetnam S."/>
            <person name="Bulley S."/>
            <person name="Chunkath S."/>
            <person name="Hanley Z."/>
            <person name="Storey R."/>
            <person name="Thrimawithana A."/>
            <person name="Thomson S."/>
            <person name="David C."/>
            <person name="Testolin R."/>
        </authorList>
    </citation>
    <scope>NUCLEOTIDE SEQUENCE [LARGE SCALE GENOMIC DNA]</scope>
    <source>
        <strain evidence="4">cv. Red5</strain>
        <tissue evidence="3">Young leaf</tissue>
    </source>
</reference>
<proteinExistence type="predicted"/>
<evidence type="ECO:0000313" key="3">
    <source>
        <dbReference type="EMBL" id="PSS00057.1"/>
    </source>
</evidence>
<feature type="domain" description="DC1" evidence="2">
    <location>
        <begin position="404"/>
        <end position="455"/>
    </location>
</feature>
<keyword evidence="1" id="KW-0677">Repeat</keyword>
<dbReference type="SUPFAM" id="SSF52540">
    <property type="entry name" value="P-loop containing nucleoside triphosphate hydrolases"/>
    <property type="match status" value="1"/>
</dbReference>
<dbReference type="AlphaFoldDB" id="A0A2R6Q0X6"/>
<evidence type="ECO:0000256" key="1">
    <source>
        <dbReference type="ARBA" id="ARBA00022737"/>
    </source>
</evidence>
<dbReference type="InterPro" id="IPR027417">
    <property type="entry name" value="P-loop_NTPase"/>
</dbReference>